<feature type="compositionally biased region" description="Low complexity" evidence="6">
    <location>
        <begin position="232"/>
        <end position="254"/>
    </location>
</feature>
<dbReference type="EnsemblPlants" id="KQK08159">
    <property type="protein sequence ID" value="KQK08159"/>
    <property type="gene ID" value="BRADI_2g40026v3"/>
</dbReference>
<keyword evidence="4" id="KW-0804">Transcription</keyword>
<comment type="subcellular location">
    <subcellularLocation>
        <location evidence="1">Nucleus</location>
    </subcellularLocation>
</comment>
<accession>A0A0Q3G9Z8</accession>
<keyword evidence="3" id="KW-0238">DNA-binding</keyword>
<feature type="compositionally biased region" description="Pro residues" evidence="6">
    <location>
        <begin position="169"/>
        <end position="178"/>
    </location>
</feature>
<dbReference type="Gene3D" id="2.170.150.80">
    <property type="entry name" value="NAC domain"/>
    <property type="match status" value="1"/>
</dbReference>
<feature type="domain" description="NAC" evidence="7">
    <location>
        <begin position="10"/>
        <end position="164"/>
    </location>
</feature>
<dbReference type="GO" id="GO:0005634">
    <property type="term" value="C:nucleus"/>
    <property type="evidence" value="ECO:0007669"/>
    <property type="project" value="UniProtKB-SubCell"/>
</dbReference>
<dbReference type="GO" id="GO:0003677">
    <property type="term" value="F:DNA binding"/>
    <property type="evidence" value="ECO:0007669"/>
    <property type="project" value="UniProtKB-KW"/>
</dbReference>
<feature type="compositionally biased region" description="Basic and acidic residues" evidence="6">
    <location>
        <begin position="335"/>
        <end position="345"/>
    </location>
</feature>
<dbReference type="InterPro" id="IPR036093">
    <property type="entry name" value="NAC_dom_sf"/>
</dbReference>
<feature type="compositionally biased region" description="Basic and acidic residues" evidence="6">
    <location>
        <begin position="283"/>
        <end position="304"/>
    </location>
</feature>
<dbReference type="PROSITE" id="PS51005">
    <property type="entry name" value="NAC"/>
    <property type="match status" value="1"/>
</dbReference>
<dbReference type="GO" id="GO:0006355">
    <property type="term" value="P:regulation of DNA-templated transcription"/>
    <property type="evidence" value="ECO:0007669"/>
    <property type="project" value="InterPro"/>
</dbReference>
<evidence type="ECO:0000256" key="6">
    <source>
        <dbReference type="SAM" id="MobiDB-lite"/>
    </source>
</evidence>
<protein>
    <recommendedName>
        <fullName evidence="7">NAC domain-containing protein</fullName>
    </recommendedName>
</protein>
<dbReference type="OrthoDB" id="1667455at2759"/>
<dbReference type="SUPFAM" id="SSF101941">
    <property type="entry name" value="NAC domain"/>
    <property type="match status" value="1"/>
</dbReference>
<sequence>MAMPVLLSNVPIGFRFKPTDQELVVDYLQRRAAGQPCPLPIANIEIHNLNPYNLPSMPLFGGHEWYFFTMKDHRKYSKRSRPNRSAATGFWKVNGRGELISLQQNHGDVIVDLQPIAIKKVHVFHIGCPPTERKTPWMMHTYSLIGPIPLDGTIEWVLCKIFRDTKMILPPPPPPGPGPAEISDVNGSGSSAGPLQPSAKNPLREKSTLSNGRQKAQHLPLLDAHNVARSQATATARSHDAAAAARSQRGSASSPFAAAATRSHEATHRRPRPFDFNVLPLPDLREAAPPREEQPPDTQPREEQPMVIRKKKKRHQPVEEMKLGAAARDGGIKSQRGERSQEPEMRKKRHTNKV</sequence>
<feature type="region of interest" description="Disordered" evidence="6">
    <location>
        <begin position="169"/>
        <end position="215"/>
    </location>
</feature>
<evidence type="ECO:0000256" key="3">
    <source>
        <dbReference type="ARBA" id="ARBA00023125"/>
    </source>
</evidence>
<dbReference type="PANTHER" id="PTHR31719:SF233">
    <property type="entry name" value="NAC DOMAIN-CONTAINING PROTEIN 48"/>
    <property type="match status" value="1"/>
</dbReference>
<evidence type="ECO:0000256" key="4">
    <source>
        <dbReference type="ARBA" id="ARBA00023163"/>
    </source>
</evidence>
<proteinExistence type="predicted"/>
<name>A0A0Q3G9Z8_BRADI</name>
<reference evidence="8" key="2">
    <citation type="submission" date="2017-06" db="EMBL/GenBank/DDBJ databases">
        <title>WGS assembly of Brachypodium distachyon.</title>
        <authorList>
            <consortium name="The International Brachypodium Initiative"/>
            <person name="Lucas S."/>
            <person name="Harmon-Smith M."/>
            <person name="Lail K."/>
            <person name="Tice H."/>
            <person name="Grimwood J."/>
            <person name="Bruce D."/>
            <person name="Barry K."/>
            <person name="Shu S."/>
            <person name="Lindquist E."/>
            <person name="Wang M."/>
            <person name="Pitluck S."/>
            <person name="Vogel J.P."/>
            <person name="Garvin D.F."/>
            <person name="Mockler T.C."/>
            <person name="Schmutz J."/>
            <person name="Rokhsar D."/>
            <person name="Bevan M.W."/>
        </authorList>
    </citation>
    <scope>NUCLEOTIDE SEQUENCE</scope>
    <source>
        <strain evidence="8">Bd21</strain>
    </source>
</reference>
<evidence type="ECO:0000256" key="2">
    <source>
        <dbReference type="ARBA" id="ARBA00023015"/>
    </source>
</evidence>
<dbReference type="Proteomes" id="UP000008810">
    <property type="component" value="Chromosome 2"/>
</dbReference>
<evidence type="ECO:0000259" key="7">
    <source>
        <dbReference type="PROSITE" id="PS51005"/>
    </source>
</evidence>
<evidence type="ECO:0000313" key="10">
    <source>
        <dbReference type="Proteomes" id="UP000008810"/>
    </source>
</evidence>
<dbReference type="InterPro" id="IPR003441">
    <property type="entry name" value="NAC-dom"/>
</dbReference>
<gene>
    <name evidence="8" type="ORF">BRADI_2g40026v3</name>
</gene>
<evidence type="ECO:0000256" key="5">
    <source>
        <dbReference type="ARBA" id="ARBA00023242"/>
    </source>
</evidence>
<dbReference type="FunCoup" id="A0A0Q3G9Z8">
    <property type="interactions" value="252"/>
</dbReference>
<keyword evidence="5" id="KW-0539">Nucleus</keyword>
<dbReference type="PANTHER" id="PTHR31719">
    <property type="entry name" value="NAC TRANSCRIPTION FACTOR 56"/>
    <property type="match status" value="1"/>
</dbReference>
<evidence type="ECO:0000313" key="9">
    <source>
        <dbReference type="EnsemblPlants" id="KQK08159"/>
    </source>
</evidence>
<dbReference type="AlphaFoldDB" id="A0A0Q3G9Z8"/>
<reference evidence="8 9" key="1">
    <citation type="journal article" date="2010" name="Nature">
        <title>Genome sequencing and analysis of the model grass Brachypodium distachyon.</title>
        <authorList>
            <consortium name="International Brachypodium Initiative"/>
        </authorList>
    </citation>
    <scope>NUCLEOTIDE SEQUENCE [LARGE SCALE GENOMIC DNA]</scope>
    <source>
        <strain evidence="8 9">Bd21</strain>
    </source>
</reference>
<evidence type="ECO:0000313" key="8">
    <source>
        <dbReference type="EMBL" id="KQK08159.1"/>
    </source>
</evidence>
<evidence type="ECO:0000256" key="1">
    <source>
        <dbReference type="ARBA" id="ARBA00004123"/>
    </source>
</evidence>
<feature type="region of interest" description="Disordered" evidence="6">
    <location>
        <begin position="229"/>
        <end position="354"/>
    </location>
</feature>
<reference evidence="9" key="3">
    <citation type="submission" date="2018-08" db="UniProtKB">
        <authorList>
            <consortium name="EnsemblPlants"/>
        </authorList>
    </citation>
    <scope>IDENTIFICATION</scope>
    <source>
        <strain evidence="9">cv. Bd21</strain>
    </source>
</reference>
<dbReference type="EMBL" id="CM000881">
    <property type="protein sequence ID" value="KQK08159.1"/>
    <property type="molecule type" value="Genomic_DNA"/>
</dbReference>
<dbReference type="Pfam" id="PF02365">
    <property type="entry name" value="NAM"/>
    <property type="match status" value="1"/>
</dbReference>
<keyword evidence="2" id="KW-0805">Transcription regulation</keyword>
<dbReference type="Gramene" id="KQK08159">
    <property type="protein sequence ID" value="KQK08159"/>
    <property type="gene ID" value="BRADI_2g40026v3"/>
</dbReference>
<organism evidence="8">
    <name type="scientific">Brachypodium distachyon</name>
    <name type="common">Purple false brome</name>
    <name type="synonym">Trachynia distachya</name>
    <dbReference type="NCBI Taxonomy" id="15368"/>
    <lineage>
        <taxon>Eukaryota</taxon>
        <taxon>Viridiplantae</taxon>
        <taxon>Streptophyta</taxon>
        <taxon>Embryophyta</taxon>
        <taxon>Tracheophyta</taxon>
        <taxon>Spermatophyta</taxon>
        <taxon>Magnoliopsida</taxon>
        <taxon>Liliopsida</taxon>
        <taxon>Poales</taxon>
        <taxon>Poaceae</taxon>
        <taxon>BOP clade</taxon>
        <taxon>Pooideae</taxon>
        <taxon>Stipodae</taxon>
        <taxon>Brachypodieae</taxon>
        <taxon>Brachypodium</taxon>
    </lineage>
</organism>
<keyword evidence="10" id="KW-1185">Reference proteome</keyword>
<dbReference type="InParanoid" id="A0A0Q3G9Z8"/>
<dbReference type="STRING" id="15368.A0A0Q3G9Z8"/>